<feature type="domain" description="Ig-like" evidence="3">
    <location>
        <begin position="83"/>
        <end position="153"/>
    </location>
</feature>
<dbReference type="InterPro" id="IPR026444">
    <property type="entry name" value="Secre_tail"/>
</dbReference>
<comment type="caution">
    <text evidence="4">The sequence shown here is derived from an EMBL/GenBank/DDBJ whole genome shotgun (WGS) entry which is preliminary data.</text>
</comment>
<dbReference type="NCBIfam" id="TIGR04183">
    <property type="entry name" value="Por_Secre_tail"/>
    <property type="match status" value="1"/>
</dbReference>
<gene>
    <name evidence="4" type="ORF">QW060_19655</name>
</gene>
<protein>
    <submittedName>
        <fullName evidence="4">T9SS type A sorting domain-containing protein</fullName>
    </submittedName>
</protein>
<organism evidence="4 5">
    <name type="scientific">Paenimyroides ceti</name>
    <dbReference type="NCBI Taxonomy" id="395087"/>
    <lineage>
        <taxon>Bacteria</taxon>
        <taxon>Pseudomonadati</taxon>
        <taxon>Bacteroidota</taxon>
        <taxon>Flavobacteriia</taxon>
        <taxon>Flavobacteriales</taxon>
        <taxon>Flavobacteriaceae</taxon>
        <taxon>Paenimyroides</taxon>
    </lineage>
</organism>
<evidence type="ECO:0000259" key="3">
    <source>
        <dbReference type="Pfam" id="PF19081"/>
    </source>
</evidence>
<evidence type="ECO:0000313" key="5">
    <source>
        <dbReference type="Proteomes" id="UP001242368"/>
    </source>
</evidence>
<feature type="domain" description="Secretion system C-terminal sorting" evidence="2">
    <location>
        <begin position="252"/>
        <end position="318"/>
    </location>
</feature>
<dbReference type="Pfam" id="PF19081">
    <property type="entry name" value="Ig_7"/>
    <property type="match status" value="2"/>
</dbReference>
<dbReference type="Proteomes" id="UP001242368">
    <property type="component" value="Unassembled WGS sequence"/>
</dbReference>
<name>A0ABT8D069_9FLAO</name>
<proteinExistence type="predicted"/>
<dbReference type="EMBL" id="JAUFQU010000024">
    <property type="protein sequence ID" value="MDN3709242.1"/>
    <property type="molecule type" value="Genomic_DNA"/>
</dbReference>
<evidence type="ECO:0000259" key="2">
    <source>
        <dbReference type="Pfam" id="PF18962"/>
    </source>
</evidence>
<sequence length="321" mass="34337">MQTALEKPFAGTQVLCGGGTVSDLTATGAVPGAVYNWYDSAASTTPLPLTTSLTSGVYYVSQSLTGCESPKRSVAVKVISKEAPVVNAFSFCGNARVGDLSLPTATNLSYRWYATATSITELSQNVALTTGTYYVARVEQGCISERTAVLVTVLDLPSAPTGVLTQNFTVNEMGEATIADLVMDQSNVVWYINVTDAKTGANPLSAEIPLISGQTYYAVIIGNNGCPSLPTAVTVDITLGIDGFDKTALVYYPNPVIDVLNIRYKNIIEEVVVYNVVGQKVLIQQNKNSSIEIDMSALASGNYFVKLRSENYHQIIKIVKK</sequence>
<keyword evidence="5" id="KW-1185">Reference proteome</keyword>
<keyword evidence="1" id="KW-0732">Signal</keyword>
<dbReference type="Pfam" id="PF18962">
    <property type="entry name" value="Por_Secre_tail"/>
    <property type="match status" value="1"/>
</dbReference>
<dbReference type="InterPro" id="IPR044023">
    <property type="entry name" value="Ig_7"/>
</dbReference>
<reference evidence="5" key="1">
    <citation type="journal article" date="2019" name="Int. J. Syst. Evol. Microbiol.">
        <title>The Global Catalogue of Microorganisms (GCM) 10K type strain sequencing project: providing services to taxonomists for standard genome sequencing and annotation.</title>
        <authorList>
            <consortium name="The Broad Institute Genomics Platform"/>
            <consortium name="The Broad Institute Genome Sequencing Center for Infectious Disease"/>
            <person name="Wu L."/>
            <person name="Ma J."/>
        </authorList>
    </citation>
    <scope>NUCLEOTIDE SEQUENCE [LARGE SCALE GENOMIC DNA]</scope>
    <source>
        <strain evidence="5">CECT 7184</strain>
    </source>
</reference>
<evidence type="ECO:0000313" key="4">
    <source>
        <dbReference type="EMBL" id="MDN3709242.1"/>
    </source>
</evidence>
<accession>A0ABT8D069</accession>
<feature type="domain" description="Ig-like" evidence="3">
    <location>
        <begin position="12"/>
        <end position="78"/>
    </location>
</feature>
<evidence type="ECO:0000256" key="1">
    <source>
        <dbReference type="ARBA" id="ARBA00022729"/>
    </source>
</evidence>